<proteinExistence type="predicted"/>
<dbReference type="AlphaFoldDB" id="A0A1I7ZLV4"/>
<protein>
    <submittedName>
        <fullName evidence="3">Microtubule-actin cross-linking factor 1</fullName>
    </submittedName>
</protein>
<reference evidence="3" key="1">
    <citation type="submission" date="2016-11" db="UniProtKB">
        <authorList>
            <consortium name="WormBaseParasite"/>
        </authorList>
    </citation>
    <scope>IDENTIFICATION</scope>
</reference>
<feature type="compositionally biased region" description="Low complexity" evidence="1">
    <location>
        <begin position="15"/>
        <end position="48"/>
    </location>
</feature>
<name>A0A1I7ZLV4_9BILA</name>
<feature type="compositionally biased region" description="Basic and acidic residues" evidence="1">
    <location>
        <begin position="1"/>
        <end position="11"/>
    </location>
</feature>
<feature type="compositionally biased region" description="Polar residues" evidence="1">
    <location>
        <begin position="63"/>
        <end position="76"/>
    </location>
</feature>
<accession>A0A1I7ZLV4</accession>
<dbReference type="WBParaSite" id="L893_g27484.t1">
    <property type="protein sequence ID" value="L893_g27484.t1"/>
    <property type="gene ID" value="L893_g27484"/>
</dbReference>
<organism evidence="2 3">
    <name type="scientific">Steinernema glaseri</name>
    <dbReference type="NCBI Taxonomy" id="37863"/>
    <lineage>
        <taxon>Eukaryota</taxon>
        <taxon>Metazoa</taxon>
        <taxon>Ecdysozoa</taxon>
        <taxon>Nematoda</taxon>
        <taxon>Chromadorea</taxon>
        <taxon>Rhabditida</taxon>
        <taxon>Tylenchina</taxon>
        <taxon>Panagrolaimomorpha</taxon>
        <taxon>Strongyloidoidea</taxon>
        <taxon>Steinernematidae</taxon>
        <taxon>Steinernema</taxon>
    </lineage>
</organism>
<evidence type="ECO:0000313" key="2">
    <source>
        <dbReference type="Proteomes" id="UP000095287"/>
    </source>
</evidence>
<evidence type="ECO:0000313" key="3">
    <source>
        <dbReference type="WBParaSite" id="L893_g27484.t1"/>
    </source>
</evidence>
<keyword evidence="2" id="KW-1185">Reference proteome</keyword>
<feature type="compositionally biased region" description="Basic and acidic residues" evidence="1">
    <location>
        <begin position="78"/>
        <end position="95"/>
    </location>
</feature>
<feature type="region of interest" description="Disordered" evidence="1">
    <location>
        <begin position="1"/>
        <end position="122"/>
    </location>
</feature>
<sequence length="122" mass="13239">MKVREKTERSMRMFPGSGSRGPPSRGTPSHSATPSRKSSTTTPVSTSRRASDVVESDMISRLTRPTSASGSRSNLLDSRPHSRCSDISESSERPSRIPSLRGRKGVRYNGPGSPASPQPWKN</sequence>
<dbReference type="Proteomes" id="UP000095287">
    <property type="component" value="Unplaced"/>
</dbReference>
<evidence type="ECO:0000256" key="1">
    <source>
        <dbReference type="SAM" id="MobiDB-lite"/>
    </source>
</evidence>